<dbReference type="AlphaFoldDB" id="A0AAD7XRA7"/>
<gene>
    <name evidence="2" type="ORF">O0I10_012928</name>
</gene>
<dbReference type="Proteomes" id="UP001234581">
    <property type="component" value="Unassembled WGS sequence"/>
</dbReference>
<dbReference type="GeneID" id="83220259"/>
<proteinExistence type="predicted"/>
<keyword evidence="3" id="KW-1185">Reference proteome</keyword>
<dbReference type="Pfam" id="PF13975">
    <property type="entry name" value="gag-asp_proteas"/>
    <property type="match status" value="1"/>
</dbReference>
<dbReference type="RefSeq" id="XP_058336429.1">
    <property type="nucleotide sequence ID" value="XM_058492810.1"/>
</dbReference>
<dbReference type="InterPro" id="IPR021109">
    <property type="entry name" value="Peptidase_aspartic_dom_sf"/>
</dbReference>
<comment type="caution">
    <text evidence="2">The sequence shown here is derived from an EMBL/GenBank/DDBJ whole genome shotgun (WGS) entry which is preliminary data.</text>
</comment>
<sequence length="626" mass="68332">MPQDQDSGATNMTMYKPEASLSKFLAKPKHFKGDEDENPLRWLKRINRIRKGVPMGDQQCLTMAGSYLTEQFQARFAGKDKQHIWWNKVESRQQMTGETVDEVANDLKEYFELLEVVDDGIRIRHLLKALRETISYELEQRATLSTYEEVVREARKLEMVQNKYGRGGSSSLGVSSSVGRNHVGSEISPSESASANVAQGSLSSQISALANEIQALKINMVDEVSGVPNDVNPPNKNADVNWLHGVKVYAQKRGRNQVSENGSAVAAVEANKKRGRTNEVTNGGAQVAGGSNGAIDGGNIIHGNAGANGVPVQAAQQVEAMDVDKGKPSEEKGSKRKRQVRRLSVSLPQKDVWERLTNVDAGLSMADWVAMSRHAAKDLQDGIRYLHGRRPKGAVGVSTQKQSSKTKVPVNYVDLHEHDMTDSSDDWAYSDDEIGTFNSDDSEAGSDVLGWVDGDDGGYDSDDTHYDYPYNLEKMRESAPLQAPITINGHMVHAVFDSGAGVSVISKGLAEKVGLVSNGDQLVVEAFGGNALPAGGISVAVPVRAAGKLRPEHMTIQDVKGDVCLLGTSWHRQYGVRVDHQHGTIHIPTRHGQSTVLLQGRYPRSDQEQDNVVYVVFWSLGLIGKT</sequence>
<evidence type="ECO:0000313" key="3">
    <source>
        <dbReference type="Proteomes" id="UP001234581"/>
    </source>
</evidence>
<feature type="region of interest" description="Disordered" evidence="1">
    <location>
        <begin position="167"/>
        <end position="192"/>
    </location>
</feature>
<accession>A0AAD7XRA7</accession>
<feature type="region of interest" description="Disordered" evidence="1">
    <location>
        <begin position="436"/>
        <end position="462"/>
    </location>
</feature>
<feature type="region of interest" description="Disordered" evidence="1">
    <location>
        <begin position="321"/>
        <end position="343"/>
    </location>
</feature>
<feature type="compositionally biased region" description="Basic and acidic residues" evidence="1">
    <location>
        <begin position="322"/>
        <end position="333"/>
    </location>
</feature>
<dbReference type="Gene3D" id="2.40.70.10">
    <property type="entry name" value="Acid Proteases"/>
    <property type="match status" value="1"/>
</dbReference>
<dbReference type="SUPFAM" id="SSF50630">
    <property type="entry name" value="Acid proteases"/>
    <property type="match status" value="1"/>
</dbReference>
<evidence type="ECO:0008006" key="4">
    <source>
        <dbReference type="Google" id="ProtNLM"/>
    </source>
</evidence>
<dbReference type="EMBL" id="JARTCD010000178">
    <property type="protein sequence ID" value="KAJ8651515.1"/>
    <property type="molecule type" value="Genomic_DNA"/>
</dbReference>
<organism evidence="2 3">
    <name type="scientific">Lichtheimia ornata</name>
    <dbReference type="NCBI Taxonomy" id="688661"/>
    <lineage>
        <taxon>Eukaryota</taxon>
        <taxon>Fungi</taxon>
        <taxon>Fungi incertae sedis</taxon>
        <taxon>Mucoromycota</taxon>
        <taxon>Mucoromycotina</taxon>
        <taxon>Mucoromycetes</taxon>
        <taxon>Mucorales</taxon>
        <taxon>Lichtheimiaceae</taxon>
        <taxon>Lichtheimia</taxon>
    </lineage>
</organism>
<feature type="non-terminal residue" evidence="2">
    <location>
        <position position="1"/>
    </location>
</feature>
<name>A0AAD7XRA7_9FUNG</name>
<dbReference type="CDD" id="cd00303">
    <property type="entry name" value="retropepsin_like"/>
    <property type="match status" value="1"/>
</dbReference>
<evidence type="ECO:0000256" key="1">
    <source>
        <dbReference type="SAM" id="MobiDB-lite"/>
    </source>
</evidence>
<protein>
    <recommendedName>
        <fullName evidence="4">Peptidase A2 domain-containing protein</fullName>
    </recommendedName>
</protein>
<evidence type="ECO:0000313" key="2">
    <source>
        <dbReference type="EMBL" id="KAJ8651515.1"/>
    </source>
</evidence>
<reference evidence="2 3" key="1">
    <citation type="submission" date="2023-03" db="EMBL/GenBank/DDBJ databases">
        <title>Genome sequence of Lichtheimia ornata CBS 291.66.</title>
        <authorList>
            <person name="Mohabir J.T."/>
            <person name="Shea T.P."/>
            <person name="Kurbessoian T."/>
            <person name="Berby B."/>
            <person name="Fontaine J."/>
            <person name="Livny J."/>
            <person name="Gnirke A."/>
            <person name="Stajich J.E."/>
            <person name="Cuomo C.A."/>
        </authorList>
    </citation>
    <scope>NUCLEOTIDE SEQUENCE [LARGE SCALE GENOMIC DNA]</scope>
    <source>
        <strain evidence="2">CBS 291.66</strain>
    </source>
</reference>
<feature type="compositionally biased region" description="Low complexity" evidence="1">
    <location>
        <begin position="171"/>
        <end position="180"/>
    </location>
</feature>